<accession>A0A919C3N1</accession>
<dbReference type="EMBL" id="BNBF01000006">
    <property type="protein sequence ID" value="GHG46748.1"/>
    <property type="molecule type" value="Genomic_DNA"/>
</dbReference>
<comment type="caution">
    <text evidence="1">The sequence shown here is derived from an EMBL/GenBank/DDBJ whole genome shotgun (WGS) entry which is preliminary data.</text>
</comment>
<dbReference type="AlphaFoldDB" id="A0A919C3N1"/>
<sequence length="50" mass="5323">MVERRAAWMVIVSGGPLGEDSFFRADLATADACLDSLLAHLESKGLSPFA</sequence>
<dbReference type="RefSeq" id="WP_189981169.1">
    <property type="nucleotide sequence ID" value="NZ_BNBF01000006.1"/>
</dbReference>
<evidence type="ECO:0000313" key="2">
    <source>
        <dbReference type="Proteomes" id="UP000619355"/>
    </source>
</evidence>
<dbReference type="Proteomes" id="UP000619355">
    <property type="component" value="Unassembled WGS sequence"/>
</dbReference>
<protein>
    <submittedName>
        <fullName evidence="1">Uncharacterized protein</fullName>
    </submittedName>
</protein>
<reference evidence="2" key="1">
    <citation type="journal article" date="2019" name="Int. J. Syst. Evol. Microbiol.">
        <title>The Global Catalogue of Microorganisms (GCM) 10K type strain sequencing project: providing services to taxonomists for standard genome sequencing and annotation.</title>
        <authorList>
            <consortium name="The Broad Institute Genomics Platform"/>
            <consortium name="The Broad Institute Genome Sequencing Center for Infectious Disease"/>
            <person name="Wu L."/>
            <person name="Ma J."/>
        </authorList>
    </citation>
    <scope>NUCLEOTIDE SEQUENCE [LARGE SCALE GENOMIC DNA]</scope>
    <source>
        <strain evidence="2">JCM 4253</strain>
    </source>
</reference>
<name>A0A919C3N1_9ACTN</name>
<organism evidence="1 2">
    <name type="scientific">Streptomyces capoamus</name>
    <dbReference type="NCBI Taxonomy" id="68183"/>
    <lineage>
        <taxon>Bacteria</taxon>
        <taxon>Bacillati</taxon>
        <taxon>Actinomycetota</taxon>
        <taxon>Actinomycetes</taxon>
        <taxon>Kitasatosporales</taxon>
        <taxon>Streptomycetaceae</taxon>
        <taxon>Streptomyces</taxon>
    </lineage>
</organism>
<evidence type="ECO:0000313" key="1">
    <source>
        <dbReference type="EMBL" id="GHG46748.1"/>
    </source>
</evidence>
<keyword evidence="2" id="KW-1185">Reference proteome</keyword>
<proteinExistence type="predicted"/>
<gene>
    <name evidence="1" type="ORF">GCM10018980_25930</name>
</gene>